<dbReference type="SUPFAM" id="SSF56801">
    <property type="entry name" value="Acetyl-CoA synthetase-like"/>
    <property type="match status" value="1"/>
</dbReference>
<accession>A0ABS5LH82</accession>
<dbReference type="CDD" id="cd05936">
    <property type="entry name" value="FC-FACS_FadD_like"/>
    <property type="match status" value="1"/>
</dbReference>
<evidence type="ECO:0000313" key="3">
    <source>
        <dbReference type="EMBL" id="MBS2970097.1"/>
    </source>
</evidence>
<dbReference type="InterPro" id="IPR025110">
    <property type="entry name" value="AMP-bd_C"/>
</dbReference>
<evidence type="ECO:0000313" key="4">
    <source>
        <dbReference type="Proteomes" id="UP000682403"/>
    </source>
</evidence>
<comment type="caution">
    <text evidence="3">The sequence shown here is derived from an EMBL/GenBank/DDBJ whole genome shotgun (WGS) entry which is preliminary data.</text>
</comment>
<dbReference type="Gene3D" id="3.40.50.980">
    <property type="match status" value="2"/>
</dbReference>
<keyword evidence="3" id="KW-0436">Ligase</keyword>
<keyword evidence="4" id="KW-1185">Reference proteome</keyword>
<reference evidence="3 4" key="1">
    <citation type="submission" date="2021-04" db="EMBL/GenBank/DDBJ databases">
        <title>Metabacillus sp. strain KIGAM252 whole genome sequence.</title>
        <authorList>
            <person name="Seo M.-J."/>
            <person name="Cho E.-S."/>
            <person name="Hwang C.Y."/>
            <person name="Yoon D.J."/>
        </authorList>
    </citation>
    <scope>NUCLEOTIDE SEQUENCE [LARGE SCALE GENOMIC DNA]</scope>
    <source>
        <strain evidence="3 4">KIGAM252</strain>
    </source>
</reference>
<evidence type="ECO:0000259" key="1">
    <source>
        <dbReference type="Pfam" id="PF00501"/>
    </source>
</evidence>
<gene>
    <name evidence="3" type="ORF">J9317_15100</name>
</gene>
<dbReference type="Proteomes" id="UP000682403">
    <property type="component" value="Unassembled WGS sequence"/>
</dbReference>
<dbReference type="Gene3D" id="2.30.38.10">
    <property type="entry name" value="Luciferase, Domain 3"/>
    <property type="match status" value="1"/>
</dbReference>
<dbReference type="EMBL" id="JAGVRK010000001">
    <property type="protein sequence ID" value="MBS2970097.1"/>
    <property type="molecule type" value="Genomic_DNA"/>
</dbReference>
<dbReference type="InterPro" id="IPR000873">
    <property type="entry name" value="AMP-dep_synth/lig_dom"/>
</dbReference>
<dbReference type="Pfam" id="PF00501">
    <property type="entry name" value="AMP-binding"/>
    <property type="match status" value="1"/>
</dbReference>
<name>A0ABS5LH82_9BACI</name>
<dbReference type="NCBIfam" id="NF004837">
    <property type="entry name" value="PRK06187.1"/>
    <property type="match status" value="1"/>
</dbReference>
<dbReference type="PANTHER" id="PTHR43767:SF9">
    <property type="entry name" value="LONG-CHAIN-FATTY-ACID--COA LIGASE"/>
    <property type="match status" value="1"/>
</dbReference>
<sequence>METTNQWLASYPPGIDHNCLIPDIPIHEMLRSTAEMHGEKTAITFYKKTFSYKELAGLAGEFAAALQKNGVQKGDRVAIMLPNCPQYVIAYYGILAAGGIVTQVNPMLMERELSHILTDSGAKTLIVYDLLYPKAEAVLEETSVKQAVTVSLTPGHTEKPASAAFSFNSFLAEAEGPPAHVPIEPEHDIAVLQYTGGTTGRSKGAMLSHRNLVANVYQSYEFFKHDVVIGEEKSLSVIPFFHVFGMTSCMNLSVLTASCMVLLPRFDLEEVLQTIKEEQPTMFPGVPTMYVALTSHPKAEEYDLSSIRICNSGSAPMPVELLREFERKTGANILEGYGLSEASPCTHCNPNFGERKPGSVGIGFPKTAYKIVDVATGLEELPNGELGEVVISGPQIMKGYWNMPEETAAALRDGWLFTGDLARVDDEGYLYIVDRKKDLIIASGYNIYPRDVEEVLYEHPAVQEAVVIGVPDPYRGETVKAILVCKEGKSASAEEMIEFCRNQMAAYKVPREVEFRAELPKTNVGKILRRALREESAKKL</sequence>
<dbReference type="GO" id="GO:0016874">
    <property type="term" value="F:ligase activity"/>
    <property type="evidence" value="ECO:0007669"/>
    <property type="project" value="UniProtKB-KW"/>
</dbReference>
<feature type="domain" description="AMP-dependent synthetase/ligase" evidence="1">
    <location>
        <begin position="31"/>
        <end position="401"/>
    </location>
</feature>
<dbReference type="InterPro" id="IPR045851">
    <property type="entry name" value="AMP-bd_C_sf"/>
</dbReference>
<dbReference type="PANTHER" id="PTHR43767">
    <property type="entry name" value="LONG-CHAIN-FATTY-ACID--COA LIGASE"/>
    <property type="match status" value="1"/>
</dbReference>
<proteinExistence type="predicted"/>
<dbReference type="InterPro" id="IPR050237">
    <property type="entry name" value="ATP-dep_AMP-bd_enzyme"/>
</dbReference>
<dbReference type="PROSITE" id="PS00455">
    <property type="entry name" value="AMP_BINDING"/>
    <property type="match status" value="1"/>
</dbReference>
<feature type="domain" description="AMP-binding enzyme C-terminal" evidence="2">
    <location>
        <begin position="452"/>
        <end position="526"/>
    </location>
</feature>
<dbReference type="Pfam" id="PF13193">
    <property type="entry name" value="AMP-binding_C"/>
    <property type="match status" value="1"/>
</dbReference>
<dbReference type="RefSeq" id="WP_211559977.1">
    <property type="nucleotide sequence ID" value="NZ_JAGVRK010000001.1"/>
</dbReference>
<evidence type="ECO:0000259" key="2">
    <source>
        <dbReference type="Pfam" id="PF13193"/>
    </source>
</evidence>
<dbReference type="Gene3D" id="3.30.300.30">
    <property type="match status" value="1"/>
</dbReference>
<organism evidence="3 4">
    <name type="scientific">Metabacillus flavus</name>
    <dbReference type="NCBI Taxonomy" id="2823519"/>
    <lineage>
        <taxon>Bacteria</taxon>
        <taxon>Bacillati</taxon>
        <taxon>Bacillota</taxon>
        <taxon>Bacilli</taxon>
        <taxon>Bacillales</taxon>
        <taxon>Bacillaceae</taxon>
        <taxon>Metabacillus</taxon>
    </lineage>
</organism>
<dbReference type="InterPro" id="IPR020845">
    <property type="entry name" value="AMP-binding_CS"/>
</dbReference>
<protein>
    <submittedName>
        <fullName evidence="3">Long-chain fatty acid--CoA ligase</fullName>
    </submittedName>
</protein>